<evidence type="ECO:0000256" key="1">
    <source>
        <dbReference type="SAM" id="MobiDB-lite"/>
    </source>
</evidence>
<name>A0A6A4HN30_9AGAR</name>
<feature type="compositionally biased region" description="Low complexity" evidence="1">
    <location>
        <begin position="189"/>
        <end position="211"/>
    </location>
</feature>
<dbReference type="Gene3D" id="1.10.10.750">
    <property type="entry name" value="Ypt/Rab-GAP domain of gyp1p, domain 1"/>
    <property type="match status" value="1"/>
</dbReference>
<dbReference type="GO" id="GO:0005096">
    <property type="term" value="F:GTPase activator activity"/>
    <property type="evidence" value="ECO:0007669"/>
    <property type="project" value="TreeGrafter"/>
</dbReference>
<feature type="compositionally biased region" description="Polar residues" evidence="1">
    <location>
        <begin position="67"/>
        <end position="98"/>
    </location>
</feature>
<dbReference type="Gene3D" id="1.10.472.80">
    <property type="entry name" value="Ypt/Rab-GAP domain of gyp1p, domain 3"/>
    <property type="match status" value="1"/>
</dbReference>
<dbReference type="OrthoDB" id="289721at2759"/>
<dbReference type="InterPro" id="IPR050302">
    <property type="entry name" value="Rab_GAP_TBC_domain"/>
</dbReference>
<dbReference type="InterPro" id="IPR000195">
    <property type="entry name" value="Rab-GAP-TBC_dom"/>
</dbReference>
<dbReference type="GO" id="GO:0031267">
    <property type="term" value="F:small GTPase binding"/>
    <property type="evidence" value="ECO:0007669"/>
    <property type="project" value="TreeGrafter"/>
</dbReference>
<feature type="domain" description="Rab-GAP TBC" evidence="2">
    <location>
        <begin position="324"/>
        <end position="532"/>
    </location>
</feature>
<evidence type="ECO:0000259" key="2">
    <source>
        <dbReference type="PROSITE" id="PS50086"/>
    </source>
</evidence>
<dbReference type="PROSITE" id="PS50086">
    <property type="entry name" value="TBC_RABGAP"/>
    <property type="match status" value="1"/>
</dbReference>
<evidence type="ECO:0000313" key="4">
    <source>
        <dbReference type="Proteomes" id="UP000799118"/>
    </source>
</evidence>
<accession>A0A6A4HN30</accession>
<dbReference type="EMBL" id="ML769482">
    <property type="protein sequence ID" value="KAE9398474.1"/>
    <property type="molecule type" value="Genomic_DNA"/>
</dbReference>
<dbReference type="Proteomes" id="UP000799118">
    <property type="component" value="Unassembled WGS sequence"/>
</dbReference>
<feature type="region of interest" description="Disordered" evidence="1">
    <location>
        <begin position="16"/>
        <end position="35"/>
    </location>
</feature>
<gene>
    <name evidence="3" type="ORF">BT96DRAFT_957588</name>
</gene>
<proteinExistence type="predicted"/>
<dbReference type="Pfam" id="PF00566">
    <property type="entry name" value="RabGAP-TBC"/>
    <property type="match status" value="1"/>
</dbReference>
<dbReference type="SUPFAM" id="SSF47923">
    <property type="entry name" value="Ypt/Rab-GAP domain of gyp1p"/>
    <property type="match status" value="2"/>
</dbReference>
<feature type="compositionally biased region" description="Polar residues" evidence="1">
    <location>
        <begin position="137"/>
        <end position="149"/>
    </location>
</feature>
<feature type="region of interest" description="Disordered" evidence="1">
    <location>
        <begin position="48"/>
        <end position="260"/>
    </location>
</feature>
<dbReference type="AlphaFoldDB" id="A0A6A4HN30"/>
<reference evidence="3" key="1">
    <citation type="journal article" date="2019" name="Environ. Microbiol.">
        <title>Fungal ecological strategies reflected in gene transcription - a case study of two litter decomposers.</title>
        <authorList>
            <person name="Barbi F."/>
            <person name="Kohler A."/>
            <person name="Barry K."/>
            <person name="Baskaran P."/>
            <person name="Daum C."/>
            <person name="Fauchery L."/>
            <person name="Ihrmark K."/>
            <person name="Kuo A."/>
            <person name="LaButti K."/>
            <person name="Lipzen A."/>
            <person name="Morin E."/>
            <person name="Grigoriev I.V."/>
            <person name="Henrissat B."/>
            <person name="Lindahl B."/>
            <person name="Martin F."/>
        </authorList>
    </citation>
    <scope>NUCLEOTIDE SEQUENCE</scope>
    <source>
        <strain evidence="3">JB14</strain>
    </source>
</reference>
<protein>
    <submittedName>
        <fullName evidence="3">RabGAP/TBC</fullName>
    </submittedName>
</protein>
<dbReference type="Gene3D" id="1.10.8.270">
    <property type="entry name" value="putative rabgap domain of human tbc1 domain family member 14 like domains"/>
    <property type="match status" value="1"/>
</dbReference>
<feature type="compositionally biased region" description="Acidic residues" evidence="1">
    <location>
        <begin position="107"/>
        <end position="122"/>
    </location>
</feature>
<keyword evidence="4" id="KW-1185">Reference proteome</keyword>
<dbReference type="InterPro" id="IPR035969">
    <property type="entry name" value="Rab-GAP_TBC_sf"/>
</dbReference>
<evidence type="ECO:0000313" key="3">
    <source>
        <dbReference type="EMBL" id="KAE9398474.1"/>
    </source>
</evidence>
<organism evidence="3 4">
    <name type="scientific">Gymnopus androsaceus JB14</name>
    <dbReference type="NCBI Taxonomy" id="1447944"/>
    <lineage>
        <taxon>Eukaryota</taxon>
        <taxon>Fungi</taxon>
        <taxon>Dikarya</taxon>
        <taxon>Basidiomycota</taxon>
        <taxon>Agaricomycotina</taxon>
        <taxon>Agaricomycetes</taxon>
        <taxon>Agaricomycetidae</taxon>
        <taxon>Agaricales</taxon>
        <taxon>Marasmiineae</taxon>
        <taxon>Omphalotaceae</taxon>
        <taxon>Gymnopus</taxon>
    </lineage>
</organism>
<dbReference type="SMART" id="SM00164">
    <property type="entry name" value="TBC"/>
    <property type="match status" value="1"/>
</dbReference>
<dbReference type="PANTHER" id="PTHR47219:SF15">
    <property type="entry name" value="TBC1 DOMAIN FAMILY MEMBER 12 ISOFORM X1"/>
    <property type="match status" value="1"/>
</dbReference>
<sequence>MDDPLDIHLEPSLDIDDAFSDTEPQTPVFQFSPDALRNDLARNSLSWRVSEEAEEEEEEERQRNGAFESTLNSISTLDIDSETESSSNFVSIPLSASNSSDLPESKESDEEELDEEKLDESEAPYPSVIIDVPSHKVTVSTDYTQTSAPLPSAVIQHHSDHSRSPSIASSDNSEHSTKSLPAPEPSSVTPTHPTFAASTSTSTSVLPSVASDSPTSPGLKPSQPIHRPTRSVGPSALEKVRSKTRPSFLPPKSRKEDDKHMADWEVMMRHSRAAAEKRRKALQERRLAREKKIEDSLQLWEKEIVPDWRVVHKNPQLRKVWWKGIPTKLRATMWERAVGNPLALSKDNFRSCSSRAKRALTSGSFSATTLSKIEADIATTLPALHIFHPETGPLYTDLKDMLCAWVVARADEGLGYTAGAAKIAAMFLINMPIQQAFVVMRNLLERHCLRSFFGGSGAKEDVSVLHFELSNVEICAIFDTLLADGMPKIYFNFKQHQISPSAYLPDWLLPLFLDHLPFEACARIWDVLILEGDSFLYRAALGILAVLEPRLFFPDRTELLELLKGENKAAIDVATREGRPLDGGKYEIYGVDEETLWERIDSMDEWWKQSTWNRLIRRELPDL</sequence>
<dbReference type="PANTHER" id="PTHR47219">
    <property type="entry name" value="RAB GTPASE-ACTIVATING PROTEIN 1-LIKE"/>
    <property type="match status" value="1"/>
</dbReference>